<keyword evidence="2" id="KW-0131">Cell cycle</keyword>
<feature type="compositionally biased region" description="Low complexity" evidence="3">
    <location>
        <begin position="1353"/>
        <end position="1368"/>
    </location>
</feature>
<feature type="region of interest" description="Disordered" evidence="3">
    <location>
        <begin position="1249"/>
        <end position="1270"/>
    </location>
</feature>
<feature type="compositionally biased region" description="Low complexity" evidence="3">
    <location>
        <begin position="34"/>
        <end position="46"/>
    </location>
</feature>
<gene>
    <name evidence="5" type="ORF">TSTA_091190</name>
</gene>
<feature type="region of interest" description="Disordered" evidence="3">
    <location>
        <begin position="705"/>
        <end position="752"/>
    </location>
</feature>
<feature type="compositionally biased region" description="Basic and acidic residues" evidence="3">
    <location>
        <begin position="448"/>
        <end position="463"/>
    </location>
</feature>
<feature type="compositionally biased region" description="Basic and acidic residues" evidence="3">
    <location>
        <begin position="1388"/>
        <end position="1402"/>
    </location>
</feature>
<accession>B8M1I2</accession>
<dbReference type="PANTHER" id="PTHR36100:SF1">
    <property type="entry name" value="BUD SITE SELECTION PROTEIN 4"/>
    <property type="match status" value="1"/>
</dbReference>
<dbReference type="HOGENOM" id="CLU_002541_1_0_1"/>
<protein>
    <submittedName>
        <fullName evidence="5">GTP binding protein (Bud4), putative</fullName>
    </submittedName>
</protein>
<name>B8M1I2_TALSN</name>
<feature type="compositionally biased region" description="Basic and acidic residues" evidence="3">
    <location>
        <begin position="1058"/>
        <end position="1076"/>
    </location>
</feature>
<feature type="compositionally biased region" description="Acidic residues" evidence="3">
    <location>
        <begin position="464"/>
        <end position="476"/>
    </location>
</feature>
<dbReference type="SUPFAM" id="SSF50729">
    <property type="entry name" value="PH domain-like"/>
    <property type="match status" value="1"/>
</dbReference>
<dbReference type="InterPro" id="IPR052007">
    <property type="entry name" value="Bud4"/>
</dbReference>
<feature type="compositionally biased region" description="Acidic residues" evidence="3">
    <location>
        <begin position="231"/>
        <end position="240"/>
    </location>
</feature>
<dbReference type="PhylomeDB" id="B8M1I2"/>
<dbReference type="Pfam" id="PF00169">
    <property type="entry name" value="PH"/>
    <property type="match status" value="1"/>
</dbReference>
<dbReference type="RefSeq" id="XP_002478841.1">
    <property type="nucleotide sequence ID" value="XM_002478796.1"/>
</dbReference>
<dbReference type="STRING" id="441959.B8M1I2"/>
<evidence type="ECO:0000256" key="2">
    <source>
        <dbReference type="ARBA" id="ARBA00023306"/>
    </source>
</evidence>
<organism evidence="5 6">
    <name type="scientific">Talaromyces stipitatus (strain ATCC 10500 / CBS 375.48 / QM 6759 / NRRL 1006)</name>
    <name type="common">Penicillium stipitatum</name>
    <dbReference type="NCBI Taxonomy" id="441959"/>
    <lineage>
        <taxon>Eukaryota</taxon>
        <taxon>Fungi</taxon>
        <taxon>Dikarya</taxon>
        <taxon>Ascomycota</taxon>
        <taxon>Pezizomycotina</taxon>
        <taxon>Eurotiomycetes</taxon>
        <taxon>Eurotiomycetidae</taxon>
        <taxon>Eurotiales</taxon>
        <taxon>Trichocomaceae</taxon>
        <taxon>Talaromyces</taxon>
        <taxon>Talaromyces sect. Talaromyces</taxon>
    </lineage>
</organism>
<sequence length="1402" mass="156462">MASNTPRPLSELSPMAQRRNSPSWNKTNKFTLGSSPFDSSPFNNSTSKRLFWQDRESSFASLNSENAKPYDPEVPYSPTKRASIENLKRASRVKNSSLIAREQNTEYDPSHISVPERPLATGRSFHSRSQSDVQSPRRPAEGQESPNHRPLSPSKDQPSPPKSSLSKATRFGHKLFDPESDIWSDIDGGPSRFSDRNPKSVTFDAAPPQVNEYEMTTPDISSLAESREGSYEFDEDEIDTSFDRGSSLDRDDSFDASLEDIEKTPVVLPEDWRFMSPDSANDDLVSGDEDPFTDDHGSPTPDVHPATNYDASGHSRIDSLDSNGEKRPLPPLPSARSHDQSARTNSPDKLSAVFERVTSGQRGLPSPPGPASYSKDDIVGSGRPSMNLEDRLRLMMLQERDDNDQQQELEQQKERRMRRAGAREKSVESEYEDSQPSMASQVDTPPRISREDILRNLKSREELTYDDEDDNDDEGYEYSSQINSSPPQHMEYDPDVPIPSLEDHLDDGDVQIKDEPLSDDDGDVYNIPEYFGPNAHGLPLPSDEDRLRDDADDESNYSRNSGATIKQEREFSAETSETDATTVNIQETEEVKQTVEYGEARNTGAGSSNGFEHLDFGLEKIPEPLQRPSTPEMQMAEMADEPSTPDSVIRHPVDEESGDEQSDYESTPEPVPDLVATIKAPGTGLKTRPSLTPADIQSMAAVRRKVSVQSTTIPVPEAATEDTQEDANEQEPSTDEQSIENPPSLAVPEVSQRQSSLVKLDIPFTGTEESLEFGLDKEFDRVIEAQKVAFELALSKLASTSSTTPNPQGNTDTYPSGHIGELDSFPIGISFANKSSFRQRGYLMRQNTKVIIATSSTNDEPQTAPNDTASKTADGKPTSTPRKASQPTWTAEPWNGKTRRQSAKGLGVIKRKNVPGAVPPLPGTQSNVQDVQQSIDEAETEHLDDDQERGRLFVKVVGVRDLDMPLPKGEKLQFSLTLDNGLHCVTTSWLELGRSAPIGQEFELIVHKDLEFQLTLQMKTEGTLLKQTRQSVVSSISSPSKQKTSAFSRVFASPKKRKEMEMKQQLEQQEKQRQEAKANAGPWEKLRSVVDRDGSFARAYVALSDHEKYAFGRPYVVRVPCFNEWATEEPSSVKSKKSSTLNIVQKRPPYKIGNLELQLLFVPLPKGAKEEDMPKSMNACIREMREAENTASRTYEGYLSQQGGDCPFWRRRFFRLRGSKLTSYHETTRQARATINLAKAVKLIDDRSTLTQKETSTRGGGRRKSGFSEEEEGYMFVEEGFRIRFGNGEVIDFYADSRPEKEGWLNVLSETVGKGHGAGSGQIKAWTELVLKYEQALNAKREALDRLMGPNGQQSQPSQPSQSSQPKQQAPPPARPRHQHNLSQPEVRSPDNRREKTRSLIF</sequence>
<dbReference type="PROSITE" id="PS50003">
    <property type="entry name" value="PH_DOMAIN"/>
    <property type="match status" value="1"/>
</dbReference>
<feature type="compositionally biased region" description="Basic and acidic residues" evidence="3">
    <location>
        <begin position="313"/>
        <end position="328"/>
    </location>
</feature>
<dbReference type="InterPro" id="IPR012966">
    <property type="entry name" value="AHD"/>
</dbReference>
<feature type="compositionally biased region" description="Polar residues" evidence="3">
    <location>
        <begin position="18"/>
        <end position="33"/>
    </location>
</feature>
<feature type="compositionally biased region" description="Polar residues" evidence="3">
    <location>
        <begin position="434"/>
        <end position="443"/>
    </location>
</feature>
<dbReference type="FunFam" id="2.30.29.30:FF:000311">
    <property type="entry name" value="GTP binding protein (Bud4)"/>
    <property type="match status" value="1"/>
</dbReference>
<dbReference type="EMBL" id="EQ962653">
    <property type="protein sequence ID" value="EED21878.1"/>
    <property type="molecule type" value="Genomic_DNA"/>
</dbReference>
<evidence type="ECO:0000259" key="4">
    <source>
        <dbReference type="PROSITE" id="PS50003"/>
    </source>
</evidence>
<dbReference type="Pfam" id="PF08174">
    <property type="entry name" value="Anillin"/>
    <property type="match status" value="1"/>
</dbReference>
<evidence type="ECO:0000256" key="3">
    <source>
        <dbReference type="SAM" id="MobiDB-lite"/>
    </source>
</evidence>
<evidence type="ECO:0000313" key="6">
    <source>
        <dbReference type="Proteomes" id="UP000001745"/>
    </source>
</evidence>
<feature type="compositionally biased region" description="Basic and acidic residues" evidence="3">
    <location>
        <begin position="612"/>
        <end position="622"/>
    </location>
</feature>
<dbReference type="Gene3D" id="2.30.29.30">
    <property type="entry name" value="Pleckstrin-homology domain (PH domain)/Phosphotyrosine-binding domain (PTB)"/>
    <property type="match status" value="1"/>
</dbReference>
<evidence type="ECO:0000313" key="5">
    <source>
        <dbReference type="EMBL" id="EED21878.1"/>
    </source>
</evidence>
<feature type="compositionally biased region" description="Polar residues" evidence="3">
    <location>
        <begin position="573"/>
        <end position="586"/>
    </location>
</feature>
<dbReference type="GeneID" id="8101608"/>
<dbReference type="Proteomes" id="UP000001745">
    <property type="component" value="Unassembled WGS sequence"/>
</dbReference>
<dbReference type="InParanoid" id="B8M1I2"/>
<keyword evidence="6" id="KW-1185">Reference proteome</keyword>
<feature type="region of interest" description="Disordered" evidence="3">
    <location>
        <begin position="1"/>
        <end position="46"/>
    </location>
</feature>
<dbReference type="SMART" id="SM00233">
    <property type="entry name" value="PH"/>
    <property type="match status" value="1"/>
</dbReference>
<feature type="compositionally biased region" description="Acidic residues" evidence="3">
    <location>
        <begin position="719"/>
        <end position="738"/>
    </location>
</feature>
<feature type="compositionally biased region" description="Polar residues" evidence="3">
    <location>
        <begin position="853"/>
        <end position="889"/>
    </location>
</feature>
<feature type="compositionally biased region" description="Polar residues" evidence="3">
    <location>
        <begin position="923"/>
        <end position="932"/>
    </location>
</feature>
<dbReference type="InterPro" id="IPR001849">
    <property type="entry name" value="PH_domain"/>
</dbReference>
<reference evidence="6" key="1">
    <citation type="journal article" date="2015" name="Genome Announc.">
        <title>Genome sequence of the AIDS-associated pathogen Penicillium marneffei (ATCC18224) and its near taxonomic relative Talaromyces stipitatus (ATCC10500).</title>
        <authorList>
            <person name="Nierman W.C."/>
            <person name="Fedorova-Abrams N.D."/>
            <person name="Andrianopoulos A."/>
        </authorList>
    </citation>
    <scope>NUCLEOTIDE SEQUENCE [LARGE SCALE GENOMIC DNA]</scope>
    <source>
        <strain evidence="6">ATCC 10500 / CBS 375.48 / QM 6759 / NRRL 1006</strain>
    </source>
</reference>
<dbReference type="GO" id="GO:0005525">
    <property type="term" value="F:GTP binding"/>
    <property type="evidence" value="ECO:0007669"/>
    <property type="project" value="TreeGrafter"/>
</dbReference>
<keyword evidence="1" id="KW-0132">Cell division</keyword>
<feature type="region of interest" description="Disordered" evidence="3">
    <location>
        <begin position="61"/>
        <end position="675"/>
    </location>
</feature>
<feature type="compositionally biased region" description="Low complexity" evidence="3">
    <location>
        <begin position="150"/>
        <end position="167"/>
    </location>
</feature>
<dbReference type="VEuPathDB" id="FungiDB:TSTA_091190"/>
<proteinExistence type="predicted"/>
<dbReference type="PANTHER" id="PTHR36100">
    <property type="entry name" value="BUD SITE SELECTION PROTEIN 4"/>
    <property type="match status" value="1"/>
</dbReference>
<evidence type="ECO:0000256" key="1">
    <source>
        <dbReference type="ARBA" id="ARBA00022618"/>
    </source>
</evidence>
<feature type="region of interest" description="Disordered" evidence="3">
    <location>
        <begin position="853"/>
        <end position="932"/>
    </location>
</feature>
<dbReference type="OrthoDB" id="2123378at2759"/>
<dbReference type="eggNOG" id="ENOG502REBM">
    <property type="taxonomic scope" value="Eukaryota"/>
</dbReference>
<dbReference type="GO" id="GO:0051301">
    <property type="term" value="P:cell division"/>
    <property type="evidence" value="ECO:0007669"/>
    <property type="project" value="UniProtKB-KW"/>
</dbReference>
<feature type="domain" description="PH" evidence="4">
    <location>
        <begin position="1192"/>
        <end position="1313"/>
    </location>
</feature>
<dbReference type="OMA" id="MFAREQK"/>
<dbReference type="InterPro" id="IPR011993">
    <property type="entry name" value="PH-like_dom_sf"/>
</dbReference>
<feature type="region of interest" description="Disordered" evidence="3">
    <location>
        <begin position="1055"/>
        <end position="1080"/>
    </location>
</feature>
<feature type="region of interest" description="Disordered" evidence="3">
    <location>
        <begin position="1348"/>
        <end position="1402"/>
    </location>
</feature>